<comment type="caution">
    <text evidence="3">The sequence shown here is derived from an EMBL/GenBank/DDBJ whole genome shotgun (WGS) entry which is preliminary data.</text>
</comment>
<feature type="signal peptide" evidence="2">
    <location>
        <begin position="1"/>
        <end position="28"/>
    </location>
</feature>
<sequence>MKKFSKKITAIVGTATLAVGLMALPALAGTTQQQGSGWVGQMQGFMQQTFSPGQHQTLMNSTAMQNLHNSAGMQKAMQTGDVKVMQDLMNSDPNVKAEIGQDNLDKMNQFMSNSGGNSMTNGSGNTNSGSSMMNGSGTVKTGSNMMNF</sequence>
<keyword evidence="4" id="KW-1185">Reference proteome</keyword>
<protein>
    <submittedName>
        <fullName evidence="3">Uncharacterized protein</fullName>
    </submittedName>
</protein>
<feature type="region of interest" description="Disordered" evidence="1">
    <location>
        <begin position="114"/>
        <end position="148"/>
    </location>
</feature>
<proteinExistence type="predicted"/>
<feature type="compositionally biased region" description="Low complexity" evidence="1">
    <location>
        <begin position="114"/>
        <end position="138"/>
    </location>
</feature>
<feature type="chain" id="PRO_5012389779" evidence="2">
    <location>
        <begin position="29"/>
        <end position="148"/>
    </location>
</feature>
<evidence type="ECO:0000256" key="1">
    <source>
        <dbReference type="SAM" id="MobiDB-lite"/>
    </source>
</evidence>
<gene>
    <name evidence="3" type="ORF">DSOL_3859</name>
</gene>
<name>A0A1Q8QNC2_9FIRM</name>
<evidence type="ECO:0000256" key="2">
    <source>
        <dbReference type="SAM" id="SignalP"/>
    </source>
</evidence>
<reference evidence="3 4" key="1">
    <citation type="submission" date="2016-09" db="EMBL/GenBank/DDBJ databases">
        <title>Complete genome of Desulfosporosinus sp. OL.</title>
        <authorList>
            <person name="Mardanov A."/>
            <person name="Beletsky A."/>
            <person name="Panova A."/>
            <person name="Karnachuk O."/>
            <person name="Ravin N."/>
        </authorList>
    </citation>
    <scope>NUCLEOTIDE SEQUENCE [LARGE SCALE GENOMIC DNA]</scope>
    <source>
        <strain evidence="3 4">OL</strain>
    </source>
</reference>
<dbReference type="OrthoDB" id="1798789at2"/>
<evidence type="ECO:0000313" key="4">
    <source>
        <dbReference type="Proteomes" id="UP000186102"/>
    </source>
</evidence>
<dbReference type="Proteomes" id="UP000186102">
    <property type="component" value="Unassembled WGS sequence"/>
</dbReference>
<organism evidence="3 4">
    <name type="scientific">Desulfosporosinus metallidurans</name>
    <dbReference type="NCBI Taxonomy" id="1888891"/>
    <lineage>
        <taxon>Bacteria</taxon>
        <taxon>Bacillati</taxon>
        <taxon>Bacillota</taxon>
        <taxon>Clostridia</taxon>
        <taxon>Eubacteriales</taxon>
        <taxon>Desulfitobacteriaceae</taxon>
        <taxon>Desulfosporosinus</taxon>
    </lineage>
</organism>
<feature type="compositionally biased region" description="Polar residues" evidence="1">
    <location>
        <begin position="139"/>
        <end position="148"/>
    </location>
</feature>
<dbReference type="AlphaFoldDB" id="A0A1Q8QNC2"/>
<dbReference type="RefSeq" id="WP_075366284.1">
    <property type="nucleotide sequence ID" value="NZ_MLBF01000039.1"/>
</dbReference>
<dbReference type="EMBL" id="MLBF01000039">
    <property type="protein sequence ID" value="OLN28782.1"/>
    <property type="molecule type" value="Genomic_DNA"/>
</dbReference>
<evidence type="ECO:0000313" key="3">
    <source>
        <dbReference type="EMBL" id="OLN28782.1"/>
    </source>
</evidence>
<keyword evidence="2" id="KW-0732">Signal</keyword>
<accession>A0A1Q8QNC2</accession>